<dbReference type="NCBIfam" id="TIGR02444">
    <property type="entry name" value="TIGR02444 family protein"/>
    <property type="match status" value="1"/>
</dbReference>
<dbReference type="Pfam" id="PF09523">
    <property type="entry name" value="DUF2390"/>
    <property type="match status" value="1"/>
</dbReference>
<evidence type="ECO:0000313" key="1">
    <source>
        <dbReference type="EMBL" id="MBL4912739.1"/>
    </source>
</evidence>
<protein>
    <submittedName>
        <fullName evidence="1">TIGR02444 family protein</fullName>
    </submittedName>
</protein>
<organism evidence="1 2">
    <name type="scientific">Shewanella schlegeliana</name>
    <dbReference type="NCBI Taxonomy" id="190308"/>
    <lineage>
        <taxon>Bacteria</taxon>
        <taxon>Pseudomonadati</taxon>
        <taxon>Pseudomonadota</taxon>
        <taxon>Gammaproteobacteria</taxon>
        <taxon>Alteromonadales</taxon>
        <taxon>Shewanellaceae</taxon>
        <taxon>Shewanella</taxon>
    </lineage>
</organism>
<sequence length="156" mass="18644">MTLSSPIDHSLWLDCDALYMEHRTLCLQLQDNHQLNVNLLLLALWLDKHHYILPKPQWHELQQDSRNWEEKLLLPYRQFRRRSKVLLETDEYQQMLKLELMLERKSQAIILKALQSMQVKQQTDTTNSNCGNLSHYLALFDLDSRDYPSLHSQDSQ</sequence>
<accession>A0ABS1SXZ0</accession>
<evidence type="ECO:0000313" key="2">
    <source>
        <dbReference type="Proteomes" id="UP000604898"/>
    </source>
</evidence>
<proteinExistence type="predicted"/>
<comment type="caution">
    <text evidence="1">The sequence shown here is derived from an EMBL/GenBank/DDBJ whole genome shotgun (WGS) entry which is preliminary data.</text>
</comment>
<reference evidence="1 2" key="1">
    <citation type="submission" date="2021-01" db="EMBL/GenBank/DDBJ databases">
        <title>Genome sequence of Shewanella schlegeliana JCM 11561.</title>
        <authorList>
            <person name="Zhang H."/>
            <person name="Li C."/>
        </authorList>
    </citation>
    <scope>NUCLEOTIDE SEQUENCE [LARGE SCALE GENOMIC DNA]</scope>
    <source>
        <strain evidence="1 2">JCM 11561</strain>
    </source>
</reference>
<keyword evidence="2" id="KW-1185">Reference proteome</keyword>
<name>A0ABS1SXZ0_9GAMM</name>
<dbReference type="Proteomes" id="UP000604898">
    <property type="component" value="Unassembled WGS sequence"/>
</dbReference>
<dbReference type="InterPro" id="IPR012659">
    <property type="entry name" value="CHP02444"/>
</dbReference>
<gene>
    <name evidence="1" type="ORF">JMA39_06235</name>
</gene>
<dbReference type="EMBL" id="JAESVD010000003">
    <property type="protein sequence ID" value="MBL4912739.1"/>
    <property type="molecule type" value="Genomic_DNA"/>
</dbReference>
<dbReference type="RefSeq" id="WP_202720973.1">
    <property type="nucleotide sequence ID" value="NZ_BPEX01000012.1"/>
</dbReference>